<reference evidence="7" key="1">
    <citation type="journal article" date="2020" name="PLoS ONE">
        <title>Transcriptomic analysis of polyketide synthases in a highly ciguatoxic dinoflagellate, Gambierdiscus polynesiensis and low toxicity Gambierdiscus pacificus, from French Polynesia.</title>
        <authorList>
            <person name="Van Dolah F.M."/>
            <person name="Morey J.S."/>
            <person name="Milne S."/>
            <person name="Ung A."/>
            <person name="Anderson P.E."/>
            <person name="Chinain M."/>
        </authorList>
    </citation>
    <scope>NUCLEOTIDE SEQUENCE</scope>
</reference>
<dbReference type="PANTHER" id="PTHR43296:SF2">
    <property type="entry name" value="PEROXISOMAL 2,4-DIENOYL-COA REDUCTASE [(3E)-ENOYL-COA-PRODUCING]"/>
    <property type="match status" value="1"/>
</dbReference>
<evidence type="ECO:0000256" key="2">
    <source>
        <dbReference type="ARBA" id="ARBA00023002"/>
    </source>
</evidence>
<sequence>MASKEHQRVLSYFRPDVLQGRVALVTGGGSGIGFEIARQFGRHGAAGILIMGRRQNFLDAAVKLLQEEGIRAAACAGDIRRPEDCDRAVKATVEAFGALDILVNSAAGNFLAAAEELSPNGFKTVMEIDTLGTYNMAHFAFEPLRASKFGGVITSITATLHYSATWYQTAPSAAKAAIDVLMRSLALEWGEYGIRCNSVAPGPIEDTPGMEKLSGGRASRGQMSFPGIPARRAGTKAEVASACVFLCLNEYITGQILVVDGGEWFGKVQFMPREVVSRLSRQVEKGSRDMGPGTAKPASKL</sequence>
<dbReference type="PRINTS" id="PR00081">
    <property type="entry name" value="GDHRDH"/>
</dbReference>
<keyword evidence="1" id="KW-0521">NADP</keyword>
<evidence type="ECO:0000256" key="3">
    <source>
        <dbReference type="ARBA" id="ARBA00026117"/>
    </source>
</evidence>
<dbReference type="GO" id="GO:0005777">
    <property type="term" value="C:peroxisome"/>
    <property type="evidence" value="ECO:0007669"/>
    <property type="project" value="TreeGrafter"/>
</dbReference>
<name>A0A6M5KDP4_9DINO</name>
<keyword evidence="2" id="KW-0560">Oxidoreductase</keyword>
<proteinExistence type="evidence at transcript level"/>
<dbReference type="EC" id="1.3.1.124" evidence="3"/>
<dbReference type="GO" id="GO:0008670">
    <property type="term" value="F:2,4-dienoyl-CoA reductase (NADPH) activity"/>
    <property type="evidence" value="ECO:0007669"/>
    <property type="project" value="InterPro"/>
</dbReference>
<dbReference type="CDD" id="cd05369">
    <property type="entry name" value="TER_DECR_SDR_a"/>
    <property type="match status" value="1"/>
</dbReference>
<organism evidence="7">
    <name type="scientific">Gambierdiscus pacificus</name>
    <dbReference type="NCBI Taxonomy" id="439314"/>
    <lineage>
        <taxon>Eukaryota</taxon>
        <taxon>Sar</taxon>
        <taxon>Alveolata</taxon>
        <taxon>Dinophyceae</taxon>
        <taxon>Gonyaulacales</taxon>
        <taxon>Pyrocystaceae</taxon>
        <taxon>Gambierdiscus</taxon>
    </lineage>
</organism>
<dbReference type="Gene3D" id="3.40.50.720">
    <property type="entry name" value="NAD(P)-binding Rossmann-like Domain"/>
    <property type="match status" value="1"/>
</dbReference>
<dbReference type="GO" id="GO:0009062">
    <property type="term" value="P:fatty acid catabolic process"/>
    <property type="evidence" value="ECO:0007669"/>
    <property type="project" value="InterPro"/>
</dbReference>
<dbReference type="Pfam" id="PF13561">
    <property type="entry name" value="adh_short_C2"/>
    <property type="match status" value="1"/>
</dbReference>
<comment type="catalytic activity">
    <reaction evidence="4">
        <text>a (2E,4E)-dienoyl-CoA + NADPH + H(+) = a 4,5-saturated-(3E)-enoyl-CoA + NADP(+)</text>
        <dbReference type="Rhea" id="RHEA:45912"/>
        <dbReference type="ChEBI" id="CHEBI:15378"/>
        <dbReference type="ChEBI" id="CHEBI:57783"/>
        <dbReference type="ChEBI" id="CHEBI:58349"/>
        <dbReference type="ChEBI" id="CHEBI:85101"/>
        <dbReference type="ChEBI" id="CHEBI:85493"/>
        <dbReference type="EC" id="1.3.1.124"/>
    </reaction>
</comment>
<dbReference type="EMBL" id="MT165608">
    <property type="protein sequence ID" value="QJU71799.1"/>
    <property type="molecule type" value="mRNA"/>
</dbReference>
<protein>
    <recommendedName>
        <fullName evidence="3">2,4-dienoyl-CoA reductase [(3E)-enoyl-CoA-producing]</fullName>
        <ecNumber evidence="3">1.3.1.124</ecNumber>
    </recommendedName>
</protein>
<dbReference type="InterPro" id="IPR002347">
    <property type="entry name" value="SDR_fam"/>
</dbReference>
<dbReference type="PANTHER" id="PTHR43296">
    <property type="entry name" value="PEROXISOMAL 2,4-DIENOYL-COA REDUCTASE"/>
    <property type="match status" value="1"/>
</dbReference>
<evidence type="ECO:0000256" key="6">
    <source>
        <dbReference type="SAM" id="MobiDB-lite"/>
    </source>
</evidence>
<dbReference type="InterPro" id="IPR045017">
    <property type="entry name" value="DECR2-like"/>
</dbReference>
<dbReference type="InterPro" id="IPR036291">
    <property type="entry name" value="NAD(P)-bd_dom_sf"/>
</dbReference>
<evidence type="ECO:0000256" key="1">
    <source>
        <dbReference type="ARBA" id="ARBA00022857"/>
    </source>
</evidence>
<comment type="catalytic activity">
    <reaction evidence="5">
        <text>a (2E,4Z)-dienoyl-CoA + NADPH + H(+) = a 4,5-saturated-(3E)-enoyl-CoA + NADP(+)</text>
        <dbReference type="Rhea" id="RHEA:61892"/>
        <dbReference type="ChEBI" id="CHEBI:15378"/>
        <dbReference type="ChEBI" id="CHEBI:57783"/>
        <dbReference type="ChEBI" id="CHEBI:58349"/>
        <dbReference type="ChEBI" id="CHEBI:85099"/>
        <dbReference type="ChEBI" id="CHEBI:85493"/>
        <dbReference type="EC" id="1.3.1.124"/>
    </reaction>
</comment>
<evidence type="ECO:0000256" key="4">
    <source>
        <dbReference type="ARBA" id="ARBA00048009"/>
    </source>
</evidence>
<dbReference type="SUPFAM" id="SSF51735">
    <property type="entry name" value="NAD(P)-binding Rossmann-fold domains"/>
    <property type="match status" value="1"/>
</dbReference>
<dbReference type="FunFam" id="3.40.50.720:FF:000084">
    <property type="entry name" value="Short-chain dehydrogenase reductase"/>
    <property type="match status" value="1"/>
</dbReference>
<evidence type="ECO:0000313" key="7">
    <source>
        <dbReference type="EMBL" id="QJU71799.1"/>
    </source>
</evidence>
<evidence type="ECO:0000256" key="5">
    <source>
        <dbReference type="ARBA" id="ARBA00048340"/>
    </source>
</evidence>
<feature type="region of interest" description="Disordered" evidence="6">
    <location>
        <begin position="281"/>
        <end position="301"/>
    </location>
</feature>
<dbReference type="AlphaFoldDB" id="A0A6M5KDP4"/>
<accession>A0A6M5KDP4</accession>